<dbReference type="PROSITE" id="PS50896">
    <property type="entry name" value="LISH"/>
    <property type="match status" value="1"/>
</dbReference>
<organism evidence="1 2">
    <name type="scientific">Lithohypha guttulata</name>
    <dbReference type="NCBI Taxonomy" id="1690604"/>
    <lineage>
        <taxon>Eukaryota</taxon>
        <taxon>Fungi</taxon>
        <taxon>Dikarya</taxon>
        <taxon>Ascomycota</taxon>
        <taxon>Pezizomycotina</taxon>
        <taxon>Eurotiomycetes</taxon>
        <taxon>Chaetothyriomycetidae</taxon>
        <taxon>Chaetothyriales</taxon>
        <taxon>Trichomeriaceae</taxon>
        <taxon>Lithohypha</taxon>
    </lineage>
</organism>
<protein>
    <recommendedName>
        <fullName evidence="3">LisH domain-containing protein</fullName>
    </recommendedName>
</protein>
<gene>
    <name evidence="1" type="ORF">LTR24_010055</name>
</gene>
<dbReference type="Gene3D" id="2.130.10.10">
    <property type="entry name" value="YVTN repeat-like/Quinoprotein amine dehydrogenase"/>
    <property type="match status" value="2"/>
</dbReference>
<dbReference type="SUPFAM" id="SSF50978">
    <property type="entry name" value="WD40 repeat-like"/>
    <property type="match status" value="1"/>
</dbReference>
<dbReference type="EMBL" id="JAVRRG010000267">
    <property type="protein sequence ID" value="KAK5074633.1"/>
    <property type="molecule type" value="Genomic_DNA"/>
</dbReference>
<dbReference type="SMART" id="SM00320">
    <property type="entry name" value="WD40"/>
    <property type="match status" value="3"/>
</dbReference>
<evidence type="ECO:0000313" key="2">
    <source>
        <dbReference type="Proteomes" id="UP001345013"/>
    </source>
</evidence>
<evidence type="ECO:0008006" key="3">
    <source>
        <dbReference type="Google" id="ProtNLM"/>
    </source>
</evidence>
<proteinExistence type="predicted"/>
<accession>A0ABR0JV64</accession>
<keyword evidence="2" id="KW-1185">Reference proteome</keyword>
<dbReference type="InterPro" id="IPR001680">
    <property type="entry name" value="WD40_rpt"/>
</dbReference>
<dbReference type="InterPro" id="IPR036322">
    <property type="entry name" value="WD40_repeat_dom_sf"/>
</dbReference>
<dbReference type="Proteomes" id="UP001345013">
    <property type="component" value="Unassembled WGS sequence"/>
</dbReference>
<sequence length="466" mass="50338">MGSDEMPAILVARFLKANHYDRTLEAFLEETNLSEQAATTNQGDWTLEKLLEEKVQFDTSLNFEREDAGGSRGWTQPAPTTPTEPELAISTNVLCVAGNTEGDSLSISTANNTCSSVTAKGPYSVLSARSFKADSPILSTTFFSQGTRTASATMSGKLIIHDHLTGDLLAERRDHSKWAVHVASWMSSHAHPLLISTAGWDQKVNIYNLRAEDLQTGNAISLPPPIHTITLPSNPESMVFVTNPDTKKLYLVLSRRDSSFLHYYRIDFENASSPGAISVTSAGRQNLAPYSNAWVAFTPSALALHPSDPTLLAIATSHLPHLKVIIVGLLFPDTPSTQGFAEAAPPQTISAVARAELALQDREDAAITLQVSTQAPQTPYSTPQIAWRPDGSGLWVNGDDGVVRGVEAKTGKVVALLRGHEVGSKVRTLWAGHVGKGEDKKEILVTGGFDRKCFVWEAAAERVSTV</sequence>
<dbReference type="InterPro" id="IPR015943">
    <property type="entry name" value="WD40/YVTN_repeat-like_dom_sf"/>
</dbReference>
<dbReference type="InterPro" id="IPR006594">
    <property type="entry name" value="LisH"/>
</dbReference>
<evidence type="ECO:0000313" key="1">
    <source>
        <dbReference type="EMBL" id="KAK5074633.1"/>
    </source>
</evidence>
<reference evidence="1 2" key="1">
    <citation type="submission" date="2023-08" db="EMBL/GenBank/DDBJ databases">
        <title>Black Yeasts Isolated from many extreme environments.</title>
        <authorList>
            <person name="Coleine C."/>
            <person name="Stajich J.E."/>
            <person name="Selbmann L."/>
        </authorList>
    </citation>
    <scope>NUCLEOTIDE SEQUENCE [LARGE SCALE GENOMIC DNA]</scope>
    <source>
        <strain evidence="1 2">CCFEE 5885</strain>
    </source>
</reference>
<name>A0ABR0JV64_9EURO</name>
<comment type="caution">
    <text evidence="1">The sequence shown here is derived from an EMBL/GenBank/DDBJ whole genome shotgun (WGS) entry which is preliminary data.</text>
</comment>